<dbReference type="PRINTS" id="PR00837">
    <property type="entry name" value="V5TPXLIKE"/>
</dbReference>
<dbReference type="PROSITE" id="PS01010">
    <property type="entry name" value="CRISP_2"/>
    <property type="match status" value="1"/>
</dbReference>
<dbReference type="GeneID" id="30963480"/>
<dbReference type="InParanoid" id="A0A1D2VDB8"/>
<dbReference type="InterPro" id="IPR014044">
    <property type="entry name" value="CAP_dom"/>
</dbReference>
<dbReference type="EMBL" id="KV454485">
    <property type="protein sequence ID" value="ODV59694.1"/>
    <property type="molecule type" value="Genomic_DNA"/>
</dbReference>
<proteinExistence type="predicted"/>
<evidence type="ECO:0000313" key="2">
    <source>
        <dbReference type="EMBL" id="ODV59694.1"/>
    </source>
</evidence>
<reference evidence="3" key="1">
    <citation type="submission" date="2016-05" db="EMBL/GenBank/DDBJ databases">
        <title>Comparative genomics of biotechnologically important yeasts.</title>
        <authorList>
            <consortium name="DOE Joint Genome Institute"/>
            <person name="Riley R."/>
            <person name="Haridas S."/>
            <person name="Wolfe K.H."/>
            <person name="Lopes M.R."/>
            <person name="Hittinger C.T."/>
            <person name="Goker M."/>
            <person name="Salamov A."/>
            <person name="Wisecaver J."/>
            <person name="Long T.M."/>
            <person name="Aerts A.L."/>
            <person name="Barry K."/>
            <person name="Choi C."/>
            <person name="Clum A."/>
            <person name="Coughlan A.Y."/>
            <person name="Deshpande S."/>
            <person name="Douglass A.P."/>
            <person name="Hanson S.J."/>
            <person name="Klenk H.-P."/>
            <person name="Labutti K."/>
            <person name="Lapidus A."/>
            <person name="Lindquist E."/>
            <person name="Lipzen A."/>
            <person name="Meier-Kolthoff J.P."/>
            <person name="Ohm R.A."/>
            <person name="Otillar R.P."/>
            <person name="Pangilinan J."/>
            <person name="Peng Y."/>
            <person name="Rokas A."/>
            <person name="Rosa C.A."/>
            <person name="Scheuner C."/>
            <person name="Sibirny A.A."/>
            <person name="Slot J.C."/>
            <person name="Stielow J.B."/>
            <person name="Sun H."/>
            <person name="Kurtzman C.P."/>
            <person name="Blackwell M."/>
            <person name="Grigoriev I.V."/>
            <person name="Jeffries T.W."/>
        </authorList>
    </citation>
    <scope>NUCLEOTIDE SEQUENCE [LARGE SCALE GENOMIC DNA]</scope>
    <source>
        <strain evidence="3">DSM 1968</strain>
    </source>
</reference>
<dbReference type="Gene3D" id="3.40.33.10">
    <property type="entry name" value="CAP"/>
    <property type="match status" value="1"/>
</dbReference>
<evidence type="ECO:0000313" key="3">
    <source>
        <dbReference type="Proteomes" id="UP000095038"/>
    </source>
</evidence>
<dbReference type="PROSITE" id="PS01009">
    <property type="entry name" value="CRISP_1"/>
    <property type="match status" value="1"/>
</dbReference>
<dbReference type="AlphaFoldDB" id="A0A1D2VDB8"/>
<dbReference type="InterPro" id="IPR001283">
    <property type="entry name" value="CRISP-related"/>
</dbReference>
<dbReference type="SMART" id="SM00198">
    <property type="entry name" value="SCP"/>
    <property type="match status" value="1"/>
</dbReference>
<feature type="non-terminal residue" evidence="2">
    <location>
        <position position="1"/>
    </location>
</feature>
<dbReference type="OrthoDB" id="337038at2759"/>
<sequence length="140" mass="16374">FSKEMIDAHNQKRRLHQDVPDLVWNQTVYEFAQSYADNYTCPDNLELVHSTSSGYGENLAAGFRNSSLVVDAWYNEIDDFQYDRIDQYDDGTLLQNSDPDRPIGHFTQLIWKDSTQLGCAYKQCPNYIYYTCNYYPRGNL</sequence>
<dbReference type="InterPro" id="IPR035940">
    <property type="entry name" value="CAP_sf"/>
</dbReference>
<dbReference type="STRING" id="1344418.A0A1D2VDB8"/>
<organism evidence="2 3">
    <name type="scientific">Ascoidea rubescens DSM 1968</name>
    <dbReference type="NCBI Taxonomy" id="1344418"/>
    <lineage>
        <taxon>Eukaryota</taxon>
        <taxon>Fungi</taxon>
        <taxon>Dikarya</taxon>
        <taxon>Ascomycota</taxon>
        <taxon>Saccharomycotina</taxon>
        <taxon>Saccharomycetes</taxon>
        <taxon>Ascoideaceae</taxon>
        <taxon>Ascoidea</taxon>
    </lineage>
</organism>
<name>A0A1D2VDB8_9ASCO</name>
<dbReference type="Proteomes" id="UP000095038">
    <property type="component" value="Unassembled WGS sequence"/>
</dbReference>
<dbReference type="RefSeq" id="XP_020046001.1">
    <property type="nucleotide sequence ID" value="XM_020189844.1"/>
</dbReference>
<protein>
    <submittedName>
        <fullName evidence="2">PR-1-like protein</fullName>
    </submittedName>
</protein>
<keyword evidence="3" id="KW-1185">Reference proteome</keyword>
<feature type="domain" description="SCP" evidence="1">
    <location>
        <begin position="1"/>
        <end position="140"/>
    </location>
</feature>
<accession>A0A1D2VDB8</accession>
<dbReference type="InterPro" id="IPR018244">
    <property type="entry name" value="Allrgn_V5/Tpx1_CS"/>
</dbReference>
<dbReference type="SUPFAM" id="SSF55797">
    <property type="entry name" value="PR-1-like"/>
    <property type="match status" value="1"/>
</dbReference>
<dbReference type="PANTHER" id="PTHR10334">
    <property type="entry name" value="CYSTEINE-RICH SECRETORY PROTEIN-RELATED"/>
    <property type="match status" value="1"/>
</dbReference>
<dbReference type="GO" id="GO:0005576">
    <property type="term" value="C:extracellular region"/>
    <property type="evidence" value="ECO:0007669"/>
    <property type="project" value="InterPro"/>
</dbReference>
<gene>
    <name evidence="2" type="ORF">ASCRUDRAFT_24304</name>
</gene>
<feature type="non-terminal residue" evidence="2">
    <location>
        <position position="140"/>
    </location>
</feature>
<dbReference type="Pfam" id="PF00188">
    <property type="entry name" value="CAP"/>
    <property type="match status" value="1"/>
</dbReference>
<evidence type="ECO:0000259" key="1">
    <source>
        <dbReference type="SMART" id="SM00198"/>
    </source>
</evidence>